<organism evidence="1 2">
    <name type="scientific">Rhizobium mongolense</name>
    <dbReference type="NCBI Taxonomy" id="57676"/>
    <lineage>
        <taxon>Bacteria</taxon>
        <taxon>Pseudomonadati</taxon>
        <taxon>Pseudomonadota</taxon>
        <taxon>Alphaproteobacteria</taxon>
        <taxon>Hyphomicrobiales</taxon>
        <taxon>Rhizobiaceae</taxon>
        <taxon>Rhizobium/Agrobacterium group</taxon>
        <taxon>Rhizobium</taxon>
    </lineage>
</organism>
<reference evidence="1 2" key="1">
    <citation type="submission" date="2020-08" db="EMBL/GenBank/DDBJ databases">
        <title>Genomic Encyclopedia of Type Strains, Phase IV (KMG-V): Genome sequencing to study the core and pangenomes of soil and plant-associated prokaryotes.</title>
        <authorList>
            <person name="Whitman W."/>
        </authorList>
    </citation>
    <scope>NUCLEOTIDE SEQUENCE [LARGE SCALE GENOMIC DNA]</scope>
    <source>
        <strain evidence="1 2">SEMIA 4087</strain>
    </source>
</reference>
<sequence>MSKASRKKFELPRIVLVEIEEIEGHEHRFARGPLAAPTAERLLQQCAIGSALLVEHDRLARRHAEPTSLTGLLDRGKPMRPVMPAHLIS</sequence>
<evidence type="ECO:0000313" key="2">
    <source>
        <dbReference type="Proteomes" id="UP000551353"/>
    </source>
</evidence>
<gene>
    <name evidence="1" type="ORF">GGD56_005983</name>
</gene>
<dbReference type="RefSeq" id="WP_145611835.1">
    <property type="nucleotide sequence ID" value="NZ_JACIFX010000010.1"/>
</dbReference>
<accession>A0ABR6IWD5</accession>
<comment type="caution">
    <text evidence="1">The sequence shown here is derived from an EMBL/GenBank/DDBJ whole genome shotgun (WGS) entry which is preliminary data.</text>
</comment>
<dbReference type="EMBL" id="JACIFX010000010">
    <property type="protein sequence ID" value="MBB4232090.1"/>
    <property type="molecule type" value="Genomic_DNA"/>
</dbReference>
<protein>
    <submittedName>
        <fullName evidence="1">Uncharacterized protein</fullName>
    </submittedName>
</protein>
<proteinExistence type="predicted"/>
<evidence type="ECO:0000313" key="1">
    <source>
        <dbReference type="EMBL" id="MBB4232090.1"/>
    </source>
</evidence>
<keyword evidence="2" id="KW-1185">Reference proteome</keyword>
<name>A0ABR6IWD5_9HYPH</name>
<dbReference type="Proteomes" id="UP000551353">
    <property type="component" value="Unassembled WGS sequence"/>
</dbReference>